<sequence length="67" mass="7754">MEVRSSFDKFSQSSESVSTLNSEEFVLVHQQPEDPHAKDEKPQLKVHLLCFCLCFKCIVRISCPKRL</sequence>
<organism evidence="1 2">
    <name type="scientific">Chrysemys picta bellii</name>
    <name type="common">Western painted turtle</name>
    <name type="synonym">Emys bellii</name>
    <dbReference type="NCBI Taxonomy" id="8478"/>
    <lineage>
        <taxon>Eukaryota</taxon>
        <taxon>Metazoa</taxon>
        <taxon>Chordata</taxon>
        <taxon>Craniata</taxon>
        <taxon>Vertebrata</taxon>
        <taxon>Euteleostomi</taxon>
        <taxon>Archelosauria</taxon>
        <taxon>Testudinata</taxon>
        <taxon>Testudines</taxon>
        <taxon>Cryptodira</taxon>
        <taxon>Durocryptodira</taxon>
        <taxon>Testudinoidea</taxon>
        <taxon>Emydidae</taxon>
        <taxon>Chrysemys</taxon>
    </lineage>
</organism>
<dbReference type="GeneTree" id="ENSGT00940000171257"/>
<evidence type="ECO:0000313" key="2">
    <source>
        <dbReference type="Proteomes" id="UP000694380"/>
    </source>
</evidence>
<proteinExistence type="predicted"/>
<dbReference type="Proteomes" id="UP000694380">
    <property type="component" value="Unplaced"/>
</dbReference>
<name>A0A8C3H7A4_CHRPI</name>
<accession>A0A8C3H7A4</accession>
<dbReference type="OMA" id="CIVRISC"/>
<dbReference type="AlphaFoldDB" id="A0A8C3H7A4"/>
<evidence type="ECO:0000313" key="1">
    <source>
        <dbReference type="Ensembl" id="ENSCPBP00000004978.1"/>
    </source>
</evidence>
<reference evidence="1" key="1">
    <citation type="submission" date="2025-08" db="UniProtKB">
        <authorList>
            <consortium name="Ensembl"/>
        </authorList>
    </citation>
    <scope>IDENTIFICATION</scope>
</reference>
<protein>
    <submittedName>
        <fullName evidence="1">Uncharacterized protein</fullName>
    </submittedName>
</protein>
<reference evidence="1" key="2">
    <citation type="submission" date="2025-09" db="UniProtKB">
        <authorList>
            <consortium name="Ensembl"/>
        </authorList>
    </citation>
    <scope>IDENTIFICATION</scope>
</reference>
<keyword evidence="2" id="KW-1185">Reference proteome</keyword>
<dbReference type="Ensembl" id="ENSCPBT00000006062.1">
    <property type="protein sequence ID" value="ENSCPBP00000004978.1"/>
    <property type="gene ID" value="ENSCPBG00000004006.1"/>
</dbReference>